<organism evidence="3 4">
    <name type="scientific">Coniochaeta ligniaria NRRL 30616</name>
    <dbReference type="NCBI Taxonomy" id="1408157"/>
    <lineage>
        <taxon>Eukaryota</taxon>
        <taxon>Fungi</taxon>
        <taxon>Dikarya</taxon>
        <taxon>Ascomycota</taxon>
        <taxon>Pezizomycotina</taxon>
        <taxon>Sordariomycetes</taxon>
        <taxon>Sordariomycetidae</taxon>
        <taxon>Coniochaetales</taxon>
        <taxon>Coniochaetaceae</taxon>
        <taxon>Coniochaeta</taxon>
    </lineage>
</organism>
<feature type="compositionally biased region" description="Low complexity" evidence="2">
    <location>
        <begin position="313"/>
        <end position="326"/>
    </location>
</feature>
<evidence type="ECO:0000313" key="3">
    <source>
        <dbReference type="EMBL" id="OIW30662.1"/>
    </source>
</evidence>
<feature type="compositionally biased region" description="Polar residues" evidence="2">
    <location>
        <begin position="136"/>
        <end position="145"/>
    </location>
</feature>
<gene>
    <name evidence="3" type="ORF">CONLIGDRAFT_287286</name>
</gene>
<evidence type="ECO:0000256" key="2">
    <source>
        <dbReference type="SAM" id="MobiDB-lite"/>
    </source>
</evidence>
<reference evidence="3 4" key="1">
    <citation type="submission" date="2016-10" db="EMBL/GenBank/DDBJ databases">
        <title>Draft genome sequence of Coniochaeta ligniaria NRRL30616, a lignocellulolytic fungus for bioabatement of inhibitors in plant biomass hydrolysates.</title>
        <authorList>
            <consortium name="DOE Joint Genome Institute"/>
            <person name="Jimenez D.J."/>
            <person name="Hector R.E."/>
            <person name="Riley R."/>
            <person name="Sun H."/>
            <person name="Grigoriev I.V."/>
            <person name="Van Elsas J.D."/>
            <person name="Nichols N.N."/>
        </authorList>
    </citation>
    <scope>NUCLEOTIDE SEQUENCE [LARGE SCALE GENOMIC DNA]</scope>
    <source>
        <strain evidence="3 4">NRRL 30616</strain>
    </source>
</reference>
<feature type="region of interest" description="Disordered" evidence="2">
    <location>
        <begin position="1"/>
        <end position="21"/>
    </location>
</feature>
<dbReference type="OrthoDB" id="5427699at2759"/>
<proteinExistence type="predicted"/>
<evidence type="ECO:0000256" key="1">
    <source>
        <dbReference type="SAM" id="Coils"/>
    </source>
</evidence>
<feature type="compositionally biased region" description="Basic and acidic residues" evidence="2">
    <location>
        <begin position="535"/>
        <end position="548"/>
    </location>
</feature>
<dbReference type="InParanoid" id="A0A1J7IT49"/>
<accession>A0A1J7IT49</accession>
<feature type="compositionally biased region" description="Polar residues" evidence="2">
    <location>
        <begin position="428"/>
        <end position="437"/>
    </location>
</feature>
<keyword evidence="1" id="KW-0175">Coiled coil</keyword>
<sequence>MQATMAIHPRDAGLPRGAVDPSQQLAFPHISGESTASTIMSPLSLPHGVSGYFDYPVTNRVNHDGSPAIASAHRVPRSTGSYLNASYPAVYSPLSPGARGPPVPQSTQFLSPNLHPITQGMQYQIQQHNQQQQQQRSASMSPTRRMSTKAGTLVRSRSTTSRPTPGVVSISPPAINGMPPGTSDYMSNGTIPAITAASAGHPRSVSEGAAGSQHHVQMVRRLVQQNGRIREAWEAERKYMEANRERVEEVYKEERALMEEERAEWEYEKEALLKKIELLQQQVAGLCGYRGSKNDVSARGKTKYGAGSDWNMSPESMRSSASSQGSALPGPRNGGLPGSGDVLQRLPSQPRQPISDAASLASHPTNFGQNAALRFSPSRQYESSPFIPMTANNGMASPPAEDATPVPIVDVQEIIPTSEGIPIKASAVQRTTFSDGPSSPPASKPTSRTPSPPADTSKLGGKPVKEQTLQVLAADEVDRLTMHAGHTPNHSLSVMPTVTATTASSSGESTPTLQHGDMIDSSAATSSSDPLEPPNTRKSETSEDHGTYPEEAMLDAGPEDAPLRGPLMVRNMPAHDEIFFQQLSDKLEEVSKGTKAAVPAVLRDVVDDEESTDTKPTIAVDDTAAEKGSESSPRSRESQETDIPLKLKRNNNFGAPFGEYR</sequence>
<protein>
    <submittedName>
        <fullName evidence="3">Uncharacterized protein</fullName>
    </submittedName>
</protein>
<feature type="region of interest" description="Disordered" evidence="2">
    <location>
        <begin position="606"/>
        <end position="661"/>
    </location>
</feature>
<dbReference type="Proteomes" id="UP000182658">
    <property type="component" value="Unassembled WGS sequence"/>
</dbReference>
<feature type="coiled-coil region" evidence="1">
    <location>
        <begin position="230"/>
        <end position="282"/>
    </location>
</feature>
<feature type="region of interest" description="Disordered" evidence="2">
    <location>
        <begin position="420"/>
        <end position="467"/>
    </location>
</feature>
<feature type="compositionally biased region" description="Basic and acidic residues" evidence="2">
    <location>
        <begin position="624"/>
        <end position="645"/>
    </location>
</feature>
<name>A0A1J7IT49_9PEZI</name>
<feature type="compositionally biased region" description="Low complexity" evidence="2">
    <location>
        <begin position="123"/>
        <end position="135"/>
    </location>
</feature>
<dbReference type="AlphaFoldDB" id="A0A1J7IT49"/>
<feature type="region of interest" description="Disordered" evidence="2">
    <location>
        <begin position="123"/>
        <end position="181"/>
    </location>
</feature>
<feature type="region of interest" description="Disordered" evidence="2">
    <location>
        <begin position="290"/>
        <end position="370"/>
    </location>
</feature>
<evidence type="ECO:0000313" key="4">
    <source>
        <dbReference type="Proteomes" id="UP000182658"/>
    </source>
</evidence>
<dbReference type="EMBL" id="KV875096">
    <property type="protein sequence ID" value="OIW30662.1"/>
    <property type="molecule type" value="Genomic_DNA"/>
</dbReference>
<keyword evidence="4" id="KW-1185">Reference proteome</keyword>
<feature type="compositionally biased region" description="Low complexity" evidence="2">
    <location>
        <begin position="493"/>
        <end position="512"/>
    </location>
</feature>
<feature type="region of interest" description="Disordered" evidence="2">
    <location>
        <begin position="484"/>
        <end position="569"/>
    </location>
</feature>